<proteinExistence type="predicted"/>
<dbReference type="Proteomes" id="UP000242219">
    <property type="component" value="Unassembled WGS sequence"/>
</dbReference>
<dbReference type="EMBL" id="MJUW02000017">
    <property type="protein sequence ID" value="OQD46950.1"/>
    <property type="molecule type" value="Genomic_DNA"/>
</dbReference>
<organism evidence="1 2">
    <name type="scientific">Candidatus Brocadia sapporoensis</name>
    <dbReference type="NCBI Taxonomy" id="392547"/>
    <lineage>
        <taxon>Bacteria</taxon>
        <taxon>Pseudomonadati</taxon>
        <taxon>Planctomycetota</taxon>
        <taxon>Candidatus Brocadiia</taxon>
        <taxon>Candidatus Brocadiales</taxon>
        <taxon>Candidatus Brocadiaceae</taxon>
        <taxon>Candidatus Brocadia</taxon>
    </lineage>
</organism>
<dbReference type="RefSeq" id="WP_070065916.1">
    <property type="nucleotide sequence ID" value="NZ_MJUW02000017.1"/>
</dbReference>
<comment type="caution">
    <text evidence="1">The sequence shown here is derived from an EMBL/GenBank/DDBJ whole genome shotgun (WGS) entry which is preliminary data.</text>
</comment>
<evidence type="ECO:0000313" key="2">
    <source>
        <dbReference type="Proteomes" id="UP000242219"/>
    </source>
</evidence>
<name>A0A1V6M3K5_9BACT</name>
<reference evidence="1 2" key="1">
    <citation type="journal article" date="2016" name="Genome Announc.">
        <title>Draft Genome Sequence of the Anaerobic Ammonium-Oxidizing Bacterium 'Candidatus Brocadia sp. 40'.</title>
        <authorList>
            <person name="Ali M."/>
            <person name="Haroon M.F."/>
            <person name="Narita Y."/>
            <person name="Zhang L."/>
            <person name="Rangel Shaw D."/>
            <person name="Okabe S."/>
            <person name="Saikaly P.E."/>
        </authorList>
    </citation>
    <scope>NUCLEOTIDE SEQUENCE [LARGE SCALE GENOMIC DNA]</scope>
    <source>
        <strain evidence="1 2">40</strain>
    </source>
</reference>
<sequence>MQKESRHCGRSKAIQVPGIAPDCRPGNDTCMYTYLLRLSSIAWYDLYRICVDLKADYLDDGYDICHVGFMTPVHHTDEHGRECLFREIKPKIKNLDPNTATKRIFGSHFY</sequence>
<gene>
    <name evidence="1" type="ORF">BIY37_00655</name>
</gene>
<accession>A0A1V6M3K5</accession>
<evidence type="ECO:0000313" key="1">
    <source>
        <dbReference type="EMBL" id="OQD46950.1"/>
    </source>
</evidence>
<dbReference type="AlphaFoldDB" id="A0A1V6M3K5"/>
<protein>
    <submittedName>
        <fullName evidence="1">Uncharacterized protein</fullName>
    </submittedName>
</protein>
<keyword evidence="2" id="KW-1185">Reference proteome</keyword>